<dbReference type="InterPro" id="IPR006380">
    <property type="entry name" value="SPP-like_dom"/>
</dbReference>
<dbReference type="InterPro" id="IPR036412">
    <property type="entry name" value="HAD-like_sf"/>
</dbReference>
<name>A0A975B5G7_9BACT</name>
<evidence type="ECO:0000313" key="3">
    <source>
        <dbReference type="Proteomes" id="UP000663720"/>
    </source>
</evidence>
<dbReference type="EMBL" id="CP061799">
    <property type="protein sequence ID" value="QTA79161.1"/>
    <property type="molecule type" value="Genomic_DNA"/>
</dbReference>
<protein>
    <submittedName>
        <fullName evidence="2">Sucrose-phosphatase-like N-terminal domain-containing protein</fullName>
    </submittedName>
</protein>
<dbReference type="Proteomes" id="UP000663720">
    <property type="component" value="Chromosome"/>
</dbReference>
<dbReference type="PIRSF" id="PIRSF030802">
    <property type="entry name" value="UCP030802"/>
    <property type="match status" value="1"/>
</dbReference>
<dbReference type="InterPro" id="IPR024197">
    <property type="entry name" value="TPP-like"/>
</dbReference>
<dbReference type="InterPro" id="IPR023214">
    <property type="entry name" value="HAD_sf"/>
</dbReference>
<sequence>MILFASDLDRTLIYSQKMIKKYGEKNDTYIAETKDGEPVTYITEKSINLLKQAAQTSMFVPVTTRTRTQYSRVFAIHEQISPKYAVTENGGNIWVNEKPLAEWNELIKTRIKEECLAIQEIAKKFKDIQNNNWVKFFREIDGLFAYCVFYKKAAPLKELRLFQDYLQENKWKTVYHGRKIYFVPMCLTKKNAVKHIADKEDINQIVAAGDSVLDLDLADIADTFISPLHGQIYDSYGENNKYKDISYTDKQGIKAGEEILENVVNIIKNQ</sequence>
<reference evidence="2" key="1">
    <citation type="journal article" date="2021" name="Microb. Physiol.">
        <title>Proteogenomic Insights into the Physiology of Marine, Sulfate-Reducing, Filamentous Desulfonema limicola and Desulfonema magnum.</title>
        <authorList>
            <person name="Schnaars V."/>
            <person name="Wohlbrand L."/>
            <person name="Scheve S."/>
            <person name="Hinrichs C."/>
            <person name="Reinhardt R."/>
            <person name="Rabus R."/>
        </authorList>
    </citation>
    <scope>NUCLEOTIDE SEQUENCE</scope>
    <source>
        <strain evidence="2">5ac10</strain>
    </source>
</reference>
<dbReference type="RefSeq" id="WP_207690939.1">
    <property type="nucleotide sequence ID" value="NZ_CP061799.1"/>
</dbReference>
<dbReference type="Gene3D" id="3.40.50.1000">
    <property type="entry name" value="HAD superfamily/HAD-like"/>
    <property type="match status" value="1"/>
</dbReference>
<dbReference type="AlphaFoldDB" id="A0A975B5G7"/>
<dbReference type="Pfam" id="PF05116">
    <property type="entry name" value="S6PP"/>
    <property type="match status" value="1"/>
</dbReference>
<proteinExistence type="predicted"/>
<organism evidence="2 3">
    <name type="scientific">Desulfonema limicola</name>
    <dbReference type="NCBI Taxonomy" id="45656"/>
    <lineage>
        <taxon>Bacteria</taxon>
        <taxon>Pseudomonadati</taxon>
        <taxon>Thermodesulfobacteriota</taxon>
        <taxon>Desulfobacteria</taxon>
        <taxon>Desulfobacterales</taxon>
        <taxon>Desulfococcaceae</taxon>
        <taxon>Desulfonema</taxon>
    </lineage>
</organism>
<keyword evidence="3" id="KW-1185">Reference proteome</keyword>
<dbReference type="SUPFAM" id="SSF56784">
    <property type="entry name" value="HAD-like"/>
    <property type="match status" value="1"/>
</dbReference>
<evidence type="ECO:0000259" key="1">
    <source>
        <dbReference type="Pfam" id="PF05116"/>
    </source>
</evidence>
<dbReference type="GO" id="GO:0003824">
    <property type="term" value="F:catalytic activity"/>
    <property type="evidence" value="ECO:0007669"/>
    <property type="project" value="UniProtKB-ARBA"/>
</dbReference>
<evidence type="ECO:0000313" key="2">
    <source>
        <dbReference type="EMBL" id="QTA79161.1"/>
    </source>
</evidence>
<gene>
    <name evidence="2" type="ORF">dnl_14150</name>
</gene>
<feature type="domain" description="Sucrose phosphatase-like" evidence="1">
    <location>
        <begin position="3"/>
        <end position="220"/>
    </location>
</feature>
<accession>A0A975B5G7</accession>
<dbReference type="KEGG" id="dli:dnl_14150"/>